<dbReference type="Proteomes" id="UP001277761">
    <property type="component" value="Unassembled WGS sequence"/>
</dbReference>
<evidence type="ECO:0000313" key="9">
    <source>
        <dbReference type="Proteomes" id="UP001277761"/>
    </source>
</evidence>
<dbReference type="Gene3D" id="3.30.9.10">
    <property type="entry name" value="D-Amino Acid Oxidase, subunit A, domain 2"/>
    <property type="match status" value="2"/>
</dbReference>
<evidence type="ECO:0000256" key="3">
    <source>
        <dbReference type="ARBA" id="ARBA00022827"/>
    </source>
</evidence>
<dbReference type="Gene3D" id="3.50.50.60">
    <property type="entry name" value="FAD/NAD(P)-binding domain"/>
    <property type="match status" value="1"/>
</dbReference>
<comment type="similarity">
    <text evidence="5">Belongs to the L2HGDH family.</text>
</comment>
<keyword evidence="2" id="KW-0285">Flavoprotein</keyword>
<dbReference type="Pfam" id="PF01266">
    <property type="entry name" value="DAO"/>
    <property type="match status" value="1"/>
</dbReference>
<dbReference type="EMBL" id="JAXAVX010000005">
    <property type="protein sequence ID" value="MDX8152271.1"/>
    <property type="molecule type" value="Genomic_DNA"/>
</dbReference>
<dbReference type="PANTHER" id="PTHR43104:SF2">
    <property type="entry name" value="L-2-HYDROXYGLUTARATE DEHYDROGENASE, MITOCHONDRIAL"/>
    <property type="match status" value="1"/>
</dbReference>
<evidence type="ECO:0000256" key="5">
    <source>
        <dbReference type="ARBA" id="ARBA00037941"/>
    </source>
</evidence>
<sequence length="450" mass="47255">MSSASATWDVAIVGAGIVGLALARELQRRDPHRRVIVLEREPAVAAHQTSHSSGVLHAGIYYPPGSLKARACVRGRALLEEHCARHGIPVERCGKLIVARHDGERAALDELERRGRANGVPGLRRLEGPAAIAEFEPHATGVAALHSPATGICDFAAVARALAADVVAAGGAVQTGFAVAALRRDAGPGGAVTLVADHPGARPVGADARGGRASGGEARPPRPGDRARPGAPPAQDSVRARRIVGCAGLWSDRLAVLDGADADPRIVPFRGGYLRLADEATALVRGLIYPVPDPSLPFLGVHLTRTVHGELWLGPTALLVGRRDGYRLRRAWRPGGGELRATLGWPGTWRVGRRWWRTALDEAATAARPERLLRAAAAYVPALRPEHVAAGPHPAGVRAQAVGRDGTLVDDFRIDETPAGLHVRNAPSPAATSSLALAELLADRVAALDR</sequence>
<feature type="compositionally biased region" description="Basic and acidic residues" evidence="6">
    <location>
        <begin position="219"/>
        <end position="228"/>
    </location>
</feature>
<comment type="cofactor">
    <cofactor evidence="1">
        <name>FAD</name>
        <dbReference type="ChEBI" id="CHEBI:57692"/>
    </cofactor>
</comment>
<keyword evidence="9" id="KW-1185">Reference proteome</keyword>
<gene>
    <name evidence="8" type="ORF">SK069_11740</name>
</gene>
<evidence type="ECO:0000313" key="8">
    <source>
        <dbReference type="EMBL" id="MDX8152271.1"/>
    </source>
</evidence>
<feature type="region of interest" description="Disordered" evidence="6">
    <location>
        <begin position="195"/>
        <end position="237"/>
    </location>
</feature>
<dbReference type="InterPro" id="IPR006076">
    <property type="entry name" value="FAD-dep_OxRdtase"/>
</dbReference>
<proteinExistence type="inferred from homology"/>
<name>A0ABU4VK90_9ACTN</name>
<evidence type="ECO:0000259" key="7">
    <source>
        <dbReference type="Pfam" id="PF01266"/>
    </source>
</evidence>
<evidence type="ECO:0000256" key="1">
    <source>
        <dbReference type="ARBA" id="ARBA00001974"/>
    </source>
</evidence>
<evidence type="ECO:0000256" key="6">
    <source>
        <dbReference type="SAM" id="MobiDB-lite"/>
    </source>
</evidence>
<organism evidence="8 9">
    <name type="scientific">Patulibacter brassicae</name>
    <dbReference type="NCBI Taxonomy" id="1705717"/>
    <lineage>
        <taxon>Bacteria</taxon>
        <taxon>Bacillati</taxon>
        <taxon>Actinomycetota</taxon>
        <taxon>Thermoleophilia</taxon>
        <taxon>Solirubrobacterales</taxon>
        <taxon>Patulibacteraceae</taxon>
        <taxon>Patulibacter</taxon>
    </lineage>
</organism>
<reference evidence="8 9" key="1">
    <citation type="submission" date="2023-11" db="EMBL/GenBank/DDBJ databases">
        <authorList>
            <person name="Xu M."/>
            <person name="Jiang T."/>
        </authorList>
    </citation>
    <scope>NUCLEOTIDE SEQUENCE [LARGE SCALE GENOMIC DNA]</scope>
    <source>
        <strain evidence="8 9">SD</strain>
    </source>
</reference>
<evidence type="ECO:0000256" key="4">
    <source>
        <dbReference type="ARBA" id="ARBA00023002"/>
    </source>
</evidence>
<comment type="caution">
    <text evidence="8">The sequence shown here is derived from an EMBL/GenBank/DDBJ whole genome shotgun (WGS) entry which is preliminary data.</text>
</comment>
<protein>
    <submittedName>
        <fullName evidence="8">FAD-dependent oxidoreductase</fullName>
    </submittedName>
</protein>
<keyword evidence="3" id="KW-0274">FAD</keyword>
<dbReference type="SUPFAM" id="SSF51905">
    <property type="entry name" value="FAD/NAD(P)-binding domain"/>
    <property type="match status" value="1"/>
</dbReference>
<evidence type="ECO:0000256" key="2">
    <source>
        <dbReference type="ARBA" id="ARBA00022630"/>
    </source>
</evidence>
<keyword evidence="4" id="KW-0560">Oxidoreductase</keyword>
<dbReference type="RefSeq" id="WP_319954426.1">
    <property type="nucleotide sequence ID" value="NZ_JAXAVX010000005.1"/>
</dbReference>
<accession>A0ABU4VK90</accession>
<dbReference type="InterPro" id="IPR036188">
    <property type="entry name" value="FAD/NAD-bd_sf"/>
</dbReference>
<feature type="domain" description="FAD dependent oxidoreductase" evidence="7">
    <location>
        <begin position="9"/>
        <end position="444"/>
    </location>
</feature>
<dbReference type="PANTHER" id="PTHR43104">
    <property type="entry name" value="L-2-HYDROXYGLUTARATE DEHYDROGENASE, MITOCHONDRIAL"/>
    <property type="match status" value="1"/>
</dbReference>